<dbReference type="Proteomes" id="UP001223501">
    <property type="component" value="Chromosome"/>
</dbReference>
<dbReference type="InterPro" id="IPR011856">
    <property type="entry name" value="tRNA_endonuc-like_dom_sf"/>
</dbReference>
<organism evidence="2 3">
    <name type="scientific">Empedobacter falsenii</name>
    <dbReference type="NCBI Taxonomy" id="343874"/>
    <lineage>
        <taxon>Bacteria</taxon>
        <taxon>Pseudomonadati</taxon>
        <taxon>Bacteroidota</taxon>
        <taxon>Flavobacteriia</taxon>
        <taxon>Flavobacteriales</taxon>
        <taxon>Weeksellaceae</taxon>
        <taxon>Empedobacter</taxon>
    </lineage>
</organism>
<protein>
    <submittedName>
        <fullName evidence="2">Restriction endonuclease</fullName>
    </submittedName>
</protein>
<sequence>MTKEPDWYKFQEKICNHFNSIGAISETNITLQGVRTEHDIDILVKTKFLGQNITWIVEAKKWSKKVNKLHVLALRTIIDDIGADKGFIISEKGFQSGAIEAAKNSNISLTTFEELLKETNHYVQDDILNSYKKRLQILENRYWSHSKSIRKEYGLRGEIWDYPIYFSGNNLLNIATWAIMEAEQNKYPINLDTHMVEKKGELVANNFQELTNWLNLNLNYFDVKILKAEIEMQKHGKFDPTLTFREHKDLPSCLLTMNQK</sequence>
<dbReference type="InterPro" id="IPR011335">
    <property type="entry name" value="Restrct_endonuc-II-like"/>
</dbReference>
<evidence type="ECO:0000259" key="1">
    <source>
        <dbReference type="Pfam" id="PF04471"/>
    </source>
</evidence>
<keyword evidence="2" id="KW-0255">Endonuclease</keyword>
<dbReference type="GO" id="GO:0004519">
    <property type="term" value="F:endonuclease activity"/>
    <property type="evidence" value="ECO:0007669"/>
    <property type="project" value="UniProtKB-KW"/>
</dbReference>
<keyword evidence="2" id="KW-0378">Hydrolase</keyword>
<evidence type="ECO:0000313" key="3">
    <source>
        <dbReference type="Proteomes" id="UP001223501"/>
    </source>
</evidence>
<dbReference type="Gene3D" id="3.40.1350.10">
    <property type="match status" value="1"/>
</dbReference>
<dbReference type="Pfam" id="PF04471">
    <property type="entry name" value="Mrr_cat"/>
    <property type="match status" value="1"/>
</dbReference>
<name>A0ABY8V774_9FLAO</name>
<gene>
    <name evidence="2" type="ORF">OBA43_00865</name>
</gene>
<proteinExistence type="predicted"/>
<dbReference type="EMBL" id="CP106831">
    <property type="protein sequence ID" value="WIH97514.1"/>
    <property type="molecule type" value="Genomic_DNA"/>
</dbReference>
<keyword evidence="3" id="KW-1185">Reference proteome</keyword>
<accession>A0ABY8V774</accession>
<feature type="domain" description="Restriction endonuclease type IV Mrr" evidence="1">
    <location>
        <begin position="6"/>
        <end position="116"/>
    </location>
</feature>
<dbReference type="SUPFAM" id="SSF52980">
    <property type="entry name" value="Restriction endonuclease-like"/>
    <property type="match status" value="1"/>
</dbReference>
<dbReference type="InterPro" id="IPR007560">
    <property type="entry name" value="Restrct_endonuc_IV_Mrr"/>
</dbReference>
<evidence type="ECO:0000313" key="2">
    <source>
        <dbReference type="EMBL" id="WIH97514.1"/>
    </source>
</evidence>
<dbReference type="RefSeq" id="WP_284583613.1">
    <property type="nucleotide sequence ID" value="NZ_CP106831.1"/>
</dbReference>
<keyword evidence="2" id="KW-0540">Nuclease</keyword>
<reference evidence="2 3" key="1">
    <citation type="submission" date="2022-09" db="EMBL/GenBank/DDBJ databases">
        <title>Whole genome sequencing analysis of tet(X)-positive Empedobacter falsenii YWS9-3.</title>
        <authorList>
            <person name="Chen C."/>
            <person name="Lv Y.-L."/>
        </authorList>
    </citation>
    <scope>NUCLEOTIDE SEQUENCE [LARGE SCALE GENOMIC DNA]</scope>
    <source>
        <strain evidence="2 3">YWS9-3_T</strain>
    </source>
</reference>